<reference evidence="2" key="1">
    <citation type="submission" date="2014-03" db="EMBL/GenBank/DDBJ databases">
        <authorList>
            <person name="Aksoy S."/>
            <person name="Warren W."/>
            <person name="Wilson R.K."/>
        </authorList>
    </citation>
    <scope>NUCLEOTIDE SEQUENCE [LARGE SCALE GENOMIC DNA]</scope>
    <source>
        <strain evidence="2">IAEA</strain>
    </source>
</reference>
<protein>
    <submittedName>
        <fullName evidence="1">Uncharacterized protein</fullName>
    </submittedName>
</protein>
<sequence length="277" mass="31031">MSLGIHIVNGSPVNPSGQVHIGEGVSPITRHSEFDPQGEGLQRSFSTSLAKGNSILRSQVTNGLPVNPGKQLQNGLWLTTEHWVFRPHAPGQGSIHFCFIQAIFEGHSWFPVHSGRHNGGEDIPEISYIPGGIMEGFLHIQANKNKLVVHSFRDILNLDRKETAGMGSGILLLLRGVCDLKLHKRHSGHMFRGKGLDILYSDKLSCWRNQRPISILDDSLRKGFRNIPESTSRNAYFPAYSDCIWQTDRQYSHFGMCIWEDNPNLKSIQVGNLEGFR</sequence>
<organism evidence="1 2">
    <name type="scientific">Glossina pallidipes</name>
    <name type="common">Tsetse fly</name>
    <dbReference type="NCBI Taxonomy" id="7398"/>
    <lineage>
        <taxon>Eukaryota</taxon>
        <taxon>Metazoa</taxon>
        <taxon>Ecdysozoa</taxon>
        <taxon>Arthropoda</taxon>
        <taxon>Hexapoda</taxon>
        <taxon>Insecta</taxon>
        <taxon>Pterygota</taxon>
        <taxon>Neoptera</taxon>
        <taxon>Endopterygota</taxon>
        <taxon>Diptera</taxon>
        <taxon>Brachycera</taxon>
        <taxon>Muscomorpha</taxon>
        <taxon>Hippoboscoidea</taxon>
        <taxon>Glossinidae</taxon>
        <taxon>Glossina</taxon>
    </lineage>
</organism>
<dbReference type="EnsemblMetazoa" id="GPAI010724-RA">
    <property type="protein sequence ID" value="GPAI010724-PA"/>
    <property type="gene ID" value="GPAI010724"/>
</dbReference>
<proteinExistence type="predicted"/>
<dbReference type="VEuPathDB" id="VectorBase:GPAI010724"/>
<name>A0A1A9ZCQ8_GLOPL</name>
<dbReference type="Proteomes" id="UP000092445">
    <property type="component" value="Unassembled WGS sequence"/>
</dbReference>
<evidence type="ECO:0000313" key="2">
    <source>
        <dbReference type="Proteomes" id="UP000092445"/>
    </source>
</evidence>
<keyword evidence="2" id="KW-1185">Reference proteome</keyword>
<dbReference type="AlphaFoldDB" id="A0A1A9ZCQ8"/>
<reference evidence="1" key="2">
    <citation type="submission" date="2020-05" db="UniProtKB">
        <authorList>
            <consortium name="EnsemblMetazoa"/>
        </authorList>
    </citation>
    <scope>IDENTIFICATION</scope>
    <source>
        <strain evidence="1">IAEA</strain>
    </source>
</reference>
<evidence type="ECO:0000313" key="1">
    <source>
        <dbReference type="EnsemblMetazoa" id="GPAI010724-PA"/>
    </source>
</evidence>
<accession>A0A1A9ZCQ8</accession>